<dbReference type="PANTHER" id="PTHR43740">
    <property type="entry name" value="LEUCYL-TRNA SYNTHETASE"/>
    <property type="match status" value="1"/>
</dbReference>
<dbReference type="HAMAP" id="MF_00049_B">
    <property type="entry name" value="Leu_tRNA_synth_B"/>
    <property type="match status" value="1"/>
</dbReference>
<dbReference type="InterPro" id="IPR001412">
    <property type="entry name" value="aa-tRNA-synth_I_CS"/>
</dbReference>
<dbReference type="EC" id="6.1.1.4" evidence="9"/>
<organism evidence="15 16">
    <name type="scientific">Latilactobacillus fuchuensis DSM 14340 = JCM 11249</name>
    <dbReference type="NCBI Taxonomy" id="1423747"/>
    <lineage>
        <taxon>Bacteria</taxon>
        <taxon>Bacillati</taxon>
        <taxon>Bacillota</taxon>
        <taxon>Bacilli</taxon>
        <taxon>Lactobacillales</taxon>
        <taxon>Lactobacillaceae</taxon>
        <taxon>Latilactobacillus</taxon>
    </lineage>
</organism>
<evidence type="ECO:0000256" key="1">
    <source>
        <dbReference type="ARBA" id="ARBA00005594"/>
    </source>
</evidence>
<proteinExistence type="inferred from homology"/>
<keyword evidence="3 9" id="KW-0436">Ligase</keyword>
<dbReference type="FunFam" id="1.10.730.10:FF:000011">
    <property type="entry name" value="Leucine--tRNA ligase chloroplastic/mitochondrial"/>
    <property type="match status" value="1"/>
</dbReference>
<dbReference type="GO" id="GO:0002161">
    <property type="term" value="F:aminoacyl-tRNA deacylase activity"/>
    <property type="evidence" value="ECO:0007669"/>
    <property type="project" value="InterPro"/>
</dbReference>
<dbReference type="CDD" id="cd00812">
    <property type="entry name" value="LeuRS_core"/>
    <property type="match status" value="1"/>
</dbReference>
<dbReference type="AlphaFoldDB" id="A0A0R1S2G5"/>
<feature type="short sequence motif" description="'KMSKS' region" evidence="9">
    <location>
        <begin position="575"/>
        <end position="579"/>
    </location>
</feature>
<dbReference type="Gene3D" id="3.40.50.620">
    <property type="entry name" value="HUPs"/>
    <property type="match status" value="2"/>
</dbReference>
<feature type="domain" description="Methionyl/Valyl/Leucyl/Isoleucyl-tRNA synthetase anticodon-binding" evidence="12">
    <location>
        <begin position="655"/>
        <end position="769"/>
    </location>
</feature>
<dbReference type="PANTHER" id="PTHR43740:SF2">
    <property type="entry name" value="LEUCINE--TRNA LIGASE, MITOCHONDRIAL"/>
    <property type="match status" value="1"/>
</dbReference>
<dbReference type="Pfam" id="PF00133">
    <property type="entry name" value="tRNA-synt_1"/>
    <property type="match status" value="1"/>
</dbReference>
<gene>
    <name evidence="9" type="primary">leuS</name>
    <name evidence="15" type="ORF">FC69_GL002005</name>
</gene>
<dbReference type="InterPro" id="IPR013155">
    <property type="entry name" value="M/V/L/I-tRNA-synth_anticd-bd"/>
</dbReference>
<dbReference type="GO" id="GO:0005524">
    <property type="term" value="F:ATP binding"/>
    <property type="evidence" value="ECO:0007669"/>
    <property type="project" value="UniProtKB-UniRule"/>
</dbReference>
<evidence type="ECO:0000256" key="7">
    <source>
        <dbReference type="ARBA" id="ARBA00023146"/>
    </source>
</evidence>
<dbReference type="EMBL" id="AZEX01000006">
    <property type="protein sequence ID" value="KRL61780.1"/>
    <property type="molecule type" value="Genomic_DNA"/>
</dbReference>
<reference evidence="15 16" key="1">
    <citation type="journal article" date="2015" name="Genome Announc.">
        <title>Expanding the biotechnology potential of lactobacilli through comparative genomics of 213 strains and associated genera.</title>
        <authorList>
            <person name="Sun Z."/>
            <person name="Harris H.M."/>
            <person name="McCann A."/>
            <person name="Guo C."/>
            <person name="Argimon S."/>
            <person name="Zhang W."/>
            <person name="Yang X."/>
            <person name="Jeffery I.B."/>
            <person name="Cooney J.C."/>
            <person name="Kagawa T.F."/>
            <person name="Liu W."/>
            <person name="Song Y."/>
            <person name="Salvetti E."/>
            <person name="Wrobel A."/>
            <person name="Rasinkangas P."/>
            <person name="Parkhill J."/>
            <person name="Rea M.C."/>
            <person name="O'Sullivan O."/>
            <person name="Ritari J."/>
            <person name="Douillard F.P."/>
            <person name="Paul Ross R."/>
            <person name="Yang R."/>
            <person name="Briner A.E."/>
            <person name="Felis G.E."/>
            <person name="de Vos W.M."/>
            <person name="Barrangou R."/>
            <person name="Klaenhammer T.R."/>
            <person name="Caufield P.W."/>
            <person name="Cui Y."/>
            <person name="Zhang H."/>
            <person name="O'Toole P.W."/>
        </authorList>
    </citation>
    <scope>NUCLEOTIDE SEQUENCE [LARGE SCALE GENOMIC DNA]</scope>
    <source>
        <strain evidence="15 16">DSM 14340</strain>
    </source>
</reference>
<feature type="domain" description="Aminoacyl-tRNA synthetase class Ia" evidence="11">
    <location>
        <begin position="411"/>
        <end position="603"/>
    </location>
</feature>
<evidence type="ECO:0000259" key="11">
    <source>
        <dbReference type="Pfam" id="PF00133"/>
    </source>
</evidence>
<keyword evidence="6 9" id="KW-0648">Protein biosynthesis</keyword>
<keyword evidence="2 9" id="KW-0963">Cytoplasm</keyword>
<evidence type="ECO:0000256" key="3">
    <source>
        <dbReference type="ARBA" id="ARBA00022598"/>
    </source>
</evidence>
<dbReference type="InterPro" id="IPR002300">
    <property type="entry name" value="aa-tRNA-synth_Ia"/>
</dbReference>
<evidence type="ECO:0000256" key="9">
    <source>
        <dbReference type="HAMAP-Rule" id="MF_00049"/>
    </source>
</evidence>
<dbReference type="SUPFAM" id="SSF52374">
    <property type="entry name" value="Nucleotidylyl transferase"/>
    <property type="match status" value="1"/>
</dbReference>
<dbReference type="GO" id="GO:0004823">
    <property type="term" value="F:leucine-tRNA ligase activity"/>
    <property type="evidence" value="ECO:0007669"/>
    <property type="project" value="UniProtKB-UniRule"/>
</dbReference>
<dbReference type="Gene3D" id="3.10.20.590">
    <property type="match status" value="1"/>
</dbReference>
<keyword evidence="5 9" id="KW-0067">ATP-binding</keyword>
<dbReference type="FunFam" id="3.40.50.620:FF:000077">
    <property type="entry name" value="Leucine--tRNA ligase"/>
    <property type="match status" value="1"/>
</dbReference>
<dbReference type="Proteomes" id="UP000051264">
    <property type="component" value="Unassembled WGS sequence"/>
</dbReference>
<comment type="caution">
    <text evidence="9">Lacks conserved residue(s) required for the propagation of feature annotation.</text>
</comment>
<evidence type="ECO:0000256" key="5">
    <source>
        <dbReference type="ARBA" id="ARBA00022840"/>
    </source>
</evidence>
<dbReference type="Pfam" id="PF08264">
    <property type="entry name" value="Anticodon_1"/>
    <property type="match status" value="1"/>
</dbReference>
<comment type="similarity">
    <text evidence="1 9 10">Belongs to the class-I aminoacyl-tRNA synthetase family.</text>
</comment>
<evidence type="ECO:0000313" key="15">
    <source>
        <dbReference type="EMBL" id="KRL61780.1"/>
    </source>
</evidence>
<evidence type="ECO:0000259" key="14">
    <source>
        <dbReference type="Pfam" id="PF13603"/>
    </source>
</evidence>
<dbReference type="InterPro" id="IPR009080">
    <property type="entry name" value="tRNAsynth_Ia_anticodon-bd"/>
</dbReference>
<comment type="caution">
    <text evidence="15">The sequence shown here is derived from an EMBL/GenBank/DDBJ whole genome shotgun (WGS) entry which is preliminary data.</text>
</comment>
<dbReference type="Gene3D" id="3.90.740.10">
    <property type="entry name" value="Valyl/Leucyl/Isoleucyl-tRNA synthetase, editing domain"/>
    <property type="match status" value="1"/>
</dbReference>
<evidence type="ECO:0000313" key="16">
    <source>
        <dbReference type="Proteomes" id="UP000051264"/>
    </source>
</evidence>
<evidence type="ECO:0000256" key="4">
    <source>
        <dbReference type="ARBA" id="ARBA00022741"/>
    </source>
</evidence>
<dbReference type="eggNOG" id="COG0495">
    <property type="taxonomic scope" value="Bacteria"/>
</dbReference>
<dbReference type="SUPFAM" id="SSF47323">
    <property type="entry name" value="Anticodon-binding domain of a subclass of class I aminoacyl-tRNA synthetases"/>
    <property type="match status" value="1"/>
</dbReference>
<keyword evidence="7 9" id="KW-0030">Aminoacyl-tRNA synthetase</keyword>
<dbReference type="InterPro" id="IPR015413">
    <property type="entry name" value="Methionyl/Leucyl_tRNA_Synth"/>
</dbReference>
<evidence type="ECO:0000256" key="10">
    <source>
        <dbReference type="RuleBase" id="RU363035"/>
    </source>
</evidence>
<evidence type="ECO:0000259" key="13">
    <source>
        <dbReference type="Pfam" id="PF09334"/>
    </source>
</evidence>
<name>A0A0R1S2G5_9LACO</name>
<dbReference type="STRING" id="1423747.FC69_GL002005"/>
<evidence type="ECO:0000256" key="8">
    <source>
        <dbReference type="ARBA" id="ARBA00047469"/>
    </source>
</evidence>
<dbReference type="CDD" id="cd07958">
    <property type="entry name" value="Anticodon_Ia_Leu_BEm"/>
    <property type="match status" value="1"/>
</dbReference>
<evidence type="ECO:0000256" key="2">
    <source>
        <dbReference type="ARBA" id="ARBA00022490"/>
    </source>
</evidence>
<dbReference type="InterPro" id="IPR014729">
    <property type="entry name" value="Rossmann-like_a/b/a_fold"/>
</dbReference>
<dbReference type="InterPro" id="IPR002302">
    <property type="entry name" value="Leu-tRNA-ligase"/>
</dbReference>
<evidence type="ECO:0000256" key="6">
    <source>
        <dbReference type="ARBA" id="ARBA00022917"/>
    </source>
</evidence>
<dbReference type="Pfam" id="PF13603">
    <property type="entry name" value="tRNA-synt_1_2"/>
    <property type="match status" value="1"/>
</dbReference>
<feature type="binding site" evidence="9">
    <location>
        <position position="578"/>
    </location>
    <ligand>
        <name>ATP</name>
        <dbReference type="ChEBI" id="CHEBI:30616"/>
    </ligand>
</feature>
<dbReference type="OrthoDB" id="9810365at2"/>
<evidence type="ECO:0000259" key="12">
    <source>
        <dbReference type="Pfam" id="PF08264"/>
    </source>
</evidence>
<dbReference type="PROSITE" id="PS00178">
    <property type="entry name" value="AA_TRNA_LIGASE_I"/>
    <property type="match status" value="1"/>
</dbReference>
<dbReference type="Gene3D" id="1.10.730.10">
    <property type="entry name" value="Isoleucyl-tRNA Synthetase, Domain 1"/>
    <property type="match status" value="1"/>
</dbReference>
<dbReference type="PRINTS" id="PR00985">
    <property type="entry name" value="TRNASYNTHLEU"/>
</dbReference>
<comment type="catalytic activity">
    <reaction evidence="8 9">
        <text>tRNA(Leu) + L-leucine + ATP = L-leucyl-tRNA(Leu) + AMP + diphosphate</text>
        <dbReference type="Rhea" id="RHEA:11688"/>
        <dbReference type="Rhea" id="RHEA-COMP:9613"/>
        <dbReference type="Rhea" id="RHEA-COMP:9622"/>
        <dbReference type="ChEBI" id="CHEBI:30616"/>
        <dbReference type="ChEBI" id="CHEBI:33019"/>
        <dbReference type="ChEBI" id="CHEBI:57427"/>
        <dbReference type="ChEBI" id="CHEBI:78442"/>
        <dbReference type="ChEBI" id="CHEBI:78494"/>
        <dbReference type="ChEBI" id="CHEBI:456215"/>
        <dbReference type="EC" id="6.1.1.4"/>
    </reaction>
</comment>
<dbReference type="Pfam" id="PF09334">
    <property type="entry name" value="tRNA-synt_1g"/>
    <property type="match status" value="1"/>
</dbReference>
<keyword evidence="4 9" id="KW-0547">Nucleotide-binding</keyword>
<dbReference type="InterPro" id="IPR025709">
    <property type="entry name" value="Leu_tRNA-synth_edit"/>
</dbReference>
<dbReference type="SUPFAM" id="SSF50677">
    <property type="entry name" value="ValRS/IleRS/LeuRS editing domain"/>
    <property type="match status" value="1"/>
</dbReference>
<dbReference type="GO" id="GO:0005829">
    <property type="term" value="C:cytosol"/>
    <property type="evidence" value="ECO:0007669"/>
    <property type="project" value="TreeGrafter"/>
</dbReference>
<dbReference type="PATRIC" id="fig|1423747.3.peg.2039"/>
<dbReference type="InterPro" id="IPR009008">
    <property type="entry name" value="Val/Leu/Ile-tRNA-synth_edit"/>
</dbReference>
<dbReference type="FunFam" id="3.40.50.620:FF:000056">
    <property type="entry name" value="Leucine--tRNA ligase"/>
    <property type="match status" value="1"/>
</dbReference>
<sequence length="807" mass="91838">MTYDHRAVEQKWQAYWQSHKSFKTTEDQNKKNFYALDMFPYPSGQGLHVGHPEGYTATDILARMKRMQGFNVLHPMGWDAFGLPAEQYALDTGNNPIDFTQKNINTFKRQINSLGFSYDWDREVNTTDPSFYKWTQWIFEKMYEKGLAYEAEVPVNWSPDLGTVVANEEVIDGKTERGGYPVYRKPMRQWMLKITAYADRLIDDLDTVDWPESVKDMQRNWIGRSKGAEVTFAIEGQTDSVAVFTTRPDTLFGVSYIVMAPEHALVAKITTPAQKAAVDAYLKEIEHKSDLERTDLAKDKTGAFTGAYATNPVNGEQLPIWISDYVLATYGTGAVMAVPAHDSRDWEFAKKFDLPIKPVVAGGNPEEAVYDEAGVMINSDFLDGLDKQAAIECMIPWLVEHDAGHEQVSYKLRDWLFSRQRYWGEPIPIIHWEDGTSSVVPEDQLPLELPITSDIKPSGTGESPLANLTDWLNVTDENGRKGRRETNTMPQWAGSSWYYLRYIDPKNPDKLADFAKLEEWLPVDMYIGGAEHAVLHLLYVRFWHKFLYDIGVVPTKEPFQRLYNQGMILGDNHEKMSKSKGNVVNPDDVVDRYGADTLRLYEMFMGPLDASISWSEKGLAGARKFLDRVWRLYTEEDTDEQDQVSSKLVQANDETLKKSYNETVKKVTEDFENMHFNVAISQLMVFINDAYKADTFPMAYAEGFVKMLAPIAPHMMEELWTMLGHTESISYEAWPTFDPAALVDSEVEVILQVNGKLKAKVTVEKDMAKDALEALAMANEKIADFIAEKTVRKVIVVPNKIVNVVAN</sequence>
<feature type="domain" description="Leucyl-tRNA synthetase editing" evidence="14">
    <location>
        <begin position="219"/>
        <end position="397"/>
    </location>
</feature>
<dbReference type="NCBIfam" id="TIGR00396">
    <property type="entry name" value="leuS_bact"/>
    <property type="match status" value="1"/>
</dbReference>
<feature type="domain" description="Methionyl/Leucyl tRNA synthetase" evidence="13">
    <location>
        <begin position="39"/>
        <end position="170"/>
    </location>
</feature>
<dbReference type="RefSeq" id="WP_056950056.1">
    <property type="nucleotide sequence ID" value="NZ_AZEX01000006.1"/>
</dbReference>
<dbReference type="GO" id="GO:0006429">
    <property type="term" value="P:leucyl-tRNA aminoacylation"/>
    <property type="evidence" value="ECO:0007669"/>
    <property type="project" value="UniProtKB-UniRule"/>
</dbReference>
<accession>A0A0R1S2G5</accession>
<protein>
    <recommendedName>
        <fullName evidence="9">Leucine--tRNA ligase</fullName>
        <ecNumber evidence="9">6.1.1.4</ecNumber>
    </recommendedName>
    <alternativeName>
        <fullName evidence="9">Leucyl-tRNA synthetase</fullName>
        <shortName evidence="9">LeuRS</shortName>
    </alternativeName>
</protein>
<comment type="subcellular location">
    <subcellularLocation>
        <location evidence="9">Cytoplasm</location>
    </subcellularLocation>
</comment>